<keyword evidence="4" id="KW-1185">Reference proteome</keyword>
<evidence type="ECO:0000256" key="2">
    <source>
        <dbReference type="SAM" id="SignalP"/>
    </source>
</evidence>
<dbReference type="AlphaFoldDB" id="A0A5C6N934"/>
<protein>
    <submittedName>
        <fullName evidence="3">Uncharacterized protein</fullName>
    </submittedName>
</protein>
<reference evidence="3 4" key="1">
    <citation type="submission" date="2019-04" db="EMBL/GenBank/DDBJ databases">
        <title>Chromosome genome assembly for Takifugu flavidus.</title>
        <authorList>
            <person name="Xiao S."/>
        </authorList>
    </citation>
    <scope>NUCLEOTIDE SEQUENCE [LARGE SCALE GENOMIC DNA]</scope>
    <source>
        <strain evidence="3">HTHZ2018</strain>
        <tissue evidence="3">Muscle</tissue>
    </source>
</reference>
<organism evidence="3 4">
    <name type="scientific">Takifugu flavidus</name>
    <name type="common">sansaifugu</name>
    <dbReference type="NCBI Taxonomy" id="433684"/>
    <lineage>
        <taxon>Eukaryota</taxon>
        <taxon>Metazoa</taxon>
        <taxon>Chordata</taxon>
        <taxon>Craniata</taxon>
        <taxon>Vertebrata</taxon>
        <taxon>Euteleostomi</taxon>
        <taxon>Actinopterygii</taxon>
        <taxon>Neopterygii</taxon>
        <taxon>Teleostei</taxon>
        <taxon>Neoteleostei</taxon>
        <taxon>Acanthomorphata</taxon>
        <taxon>Eupercaria</taxon>
        <taxon>Tetraodontiformes</taxon>
        <taxon>Tetradontoidea</taxon>
        <taxon>Tetraodontidae</taxon>
        <taxon>Takifugu</taxon>
    </lineage>
</organism>
<name>A0A5C6N934_9TELE</name>
<dbReference type="Proteomes" id="UP000324091">
    <property type="component" value="Chromosome 3"/>
</dbReference>
<comment type="caution">
    <text evidence="3">The sequence shown here is derived from an EMBL/GenBank/DDBJ whole genome shotgun (WGS) entry which is preliminary data.</text>
</comment>
<feature type="chain" id="PRO_5023049219" evidence="2">
    <location>
        <begin position="19"/>
        <end position="258"/>
    </location>
</feature>
<sequence length="258" mass="28833">MFFVKGLLALRDIITVLAMNQTSWSDHLTSLEFAYKTIPTTVTDMSPFHCAHWYQLPRFQENDGDKGLPLTLFHGEMLPPDLGQASECLPPRPGTDEGGSLTCYTPIRVWLSTSDLPLHVHSQKLAPRFVDPFPIAKIINPASVKRLRSLKVHSNFHIIRLNLAKNSPLVPPSKLAPPPRMIEAGQAYTVKRLLAAAIRGCGGQYLVEREVLNGSSHDNGATRPNTGTMCEQREHDDGYSDEEEEEEEEEEDGCHFEC</sequence>
<dbReference type="EMBL" id="RHFK02000016">
    <property type="protein sequence ID" value="TWW63673.1"/>
    <property type="molecule type" value="Genomic_DNA"/>
</dbReference>
<feature type="signal peptide" evidence="2">
    <location>
        <begin position="1"/>
        <end position="18"/>
    </location>
</feature>
<accession>A0A5C6N934</accession>
<evidence type="ECO:0000313" key="3">
    <source>
        <dbReference type="EMBL" id="TWW63673.1"/>
    </source>
</evidence>
<evidence type="ECO:0000313" key="4">
    <source>
        <dbReference type="Proteomes" id="UP000324091"/>
    </source>
</evidence>
<evidence type="ECO:0000256" key="1">
    <source>
        <dbReference type="SAM" id="MobiDB-lite"/>
    </source>
</evidence>
<keyword evidence="2" id="KW-0732">Signal</keyword>
<feature type="compositionally biased region" description="Acidic residues" evidence="1">
    <location>
        <begin position="239"/>
        <end position="252"/>
    </location>
</feature>
<gene>
    <name evidence="3" type="ORF">D4764_03G0006810</name>
</gene>
<proteinExistence type="predicted"/>
<feature type="compositionally biased region" description="Polar residues" evidence="1">
    <location>
        <begin position="214"/>
        <end position="229"/>
    </location>
</feature>
<feature type="region of interest" description="Disordered" evidence="1">
    <location>
        <begin position="214"/>
        <end position="258"/>
    </location>
</feature>